<dbReference type="AlphaFoldDB" id="A0AA40EEP8"/>
<protein>
    <submittedName>
        <fullName evidence="2">Uncharacterized protein</fullName>
    </submittedName>
</protein>
<evidence type="ECO:0000313" key="3">
    <source>
        <dbReference type="Proteomes" id="UP001172159"/>
    </source>
</evidence>
<reference evidence="2" key="1">
    <citation type="submission" date="2023-06" db="EMBL/GenBank/DDBJ databases">
        <title>Genome-scale phylogeny and comparative genomics of the fungal order Sordariales.</title>
        <authorList>
            <consortium name="Lawrence Berkeley National Laboratory"/>
            <person name="Hensen N."/>
            <person name="Bonometti L."/>
            <person name="Westerberg I."/>
            <person name="Brannstrom I.O."/>
            <person name="Guillou S."/>
            <person name="Cros-Aarteil S."/>
            <person name="Calhoun S."/>
            <person name="Haridas S."/>
            <person name="Kuo A."/>
            <person name="Mondo S."/>
            <person name="Pangilinan J."/>
            <person name="Riley R."/>
            <person name="Labutti K."/>
            <person name="Andreopoulos B."/>
            <person name="Lipzen A."/>
            <person name="Chen C."/>
            <person name="Yanf M."/>
            <person name="Daum C."/>
            <person name="Ng V."/>
            <person name="Clum A."/>
            <person name="Steindorff A."/>
            <person name="Ohm R."/>
            <person name="Martin F."/>
            <person name="Silar P."/>
            <person name="Natvig D."/>
            <person name="Lalanne C."/>
            <person name="Gautier V."/>
            <person name="Ament-Velasquez S.L."/>
            <person name="Kruys A."/>
            <person name="Hutchinson M.I."/>
            <person name="Powell A.J."/>
            <person name="Barry K."/>
            <person name="Miller A.N."/>
            <person name="Grigoriev I.V."/>
            <person name="Debuchy R."/>
            <person name="Gladieux P."/>
            <person name="Thoren M.H."/>
            <person name="Johannesson H."/>
        </authorList>
    </citation>
    <scope>NUCLEOTIDE SEQUENCE</scope>
    <source>
        <strain evidence="2">CBS 540.89</strain>
    </source>
</reference>
<evidence type="ECO:0000256" key="1">
    <source>
        <dbReference type="SAM" id="MobiDB-lite"/>
    </source>
</evidence>
<proteinExistence type="predicted"/>
<dbReference type="EMBL" id="JAUKTV010000005">
    <property type="protein sequence ID" value="KAK0737135.1"/>
    <property type="molecule type" value="Genomic_DNA"/>
</dbReference>
<feature type="compositionally biased region" description="Polar residues" evidence="1">
    <location>
        <begin position="181"/>
        <end position="198"/>
    </location>
</feature>
<sequence>MQPSASGRVHRKRKGFQPPFLPTGTGCPAQTPPKDSSDRPRWDANVARNTVARTAILLSESALHKRIKMILRARSKNETPSEDFSESPEHVFFAEKNTGEGKSCPSQWHSGRRREESSDGELCTEAGGSPGVWAVNSAIRYERVDPFWPVTSHNGEIAQSGPIGRRSANLVPASDNHRQPSRTVMPSAPSLSQQGYRD</sequence>
<gene>
    <name evidence="2" type="ORF">B0T21DRAFT_392306</name>
</gene>
<feature type="region of interest" description="Disordered" evidence="1">
    <location>
        <begin position="94"/>
        <end position="125"/>
    </location>
</feature>
<dbReference type="Proteomes" id="UP001172159">
    <property type="component" value="Unassembled WGS sequence"/>
</dbReference>
<name>A0AA40EEP8_9PEZI</name>
<feature type="region of interest" description="Disordered" evidence="1">
    <location>
        <begin position="1"/>
        <end position="45"/>
    </location>
</feature>
<evidence type="ECO:0000313" key="2">
    <source>
        <dbReference type="EMBL" id="KAK0737135.1"/>
    </source>
</evidence>
<keyword evidence="3" id="KW-1185">Reference proteome</keyword>
<accession>A0AA40EEP8</accession>
<organism evidence="2 3">
    <name type="scientific">Apiosordaria backusii</name>
    <dbReference type="NCBI Taxonomy" id="314023"/>
    <lineage>
        <taxon>Eukaryota</taxon>
        <taxon>Fungi</taxon>
        <taxon>Dikarya</taxon>
        <taxon>Ascomycota</taxon>
        <taxon>Pezizomycotina</taxon>
        <taxon>Sordariomycetes</taxon>
        <taxon>Sordariomycetidae</taxon>
        <taxon>Sordariales</taxon>
        <taxon>Lasiosphaeriaceae</taxon>
        <taxon>Apiosordaria</taxon>
    </lineage>
</organism>
<feature type="region of interest" description="Disordered" evidence="1">
    <location>
        <begin position="153"/>
        <end position="198"/>
    </location>
</feature>
<comment type="caution">
    <text evidence="2">The sequence shown here is derived from an EMBL/GenBank/DDBJ whole genome shotgun (WGS) entry which is preliminary data.</text>
</comment>